<name>A0ABR6MFY9_MICEC</name>
<accession>A0ABR6MFY9</accession>
<reference evidence="1 2" key="1">
    <citation type="submission" date="2020-08" db="EMBL/GenBank/DDBJ databases">
        <title>Sequencing the genomes of 1000 actinobacteria strains.</title>
        <authorList>
            <person name="Klenk H.-P."/>
        </authorList>
    </citation>
    <scope>NUCLEOTIDE SEQUENCE [LARGE SCALE GENOMIC DNA]</scope>
    <source>
        <strain evidence="1 2">DSM 43036</strain>
    </source>
</reference>
<dbReference type="InterPro" id="IPR052736">
    <property type="entry name" value="Stf3_sulfotransferase"/>
</dbReference>
<dbReference type="InterPro" id="IPR027417">
    <property type="entry name" value="P-loop_NTPase"/>
</dbReference>
<proteinExistence type="predicted"/>
<dbReference type="PANTHER" id="PTHR36451:SF1">
    <property type="entry name" value="OMEGA-HYDROXY-BETA-DIHYDROMENAQUINONE-9 SULFOTRANSFERASE STF3"/>
    <property type="match status" value="1"/>
</dbReference>
<dbReference type="Gene3D" id="3.40.50.300">
    <property type="entry name" value="P-loop containing nucleotide triphosphate hydrolases"/>
    <property type="match status" value="1"/>
</dbReference>
<dbReference type="GeneID" id="300293649"/>
<dbReference type="SUPFAM" id="SSF52540">
    <property type="entry name" value="P-loop containing nucleoside triphosphate hydrolases"/>
    <property type="match status" value="1"/>
</dbReference>
<dbReference type="RefSeq" id="WP_184684803.1">
    <property type="nucleotide sequence ID" value="NZ_JACHJC010000001.1"/>
</dbReference>
<dbReference type="EMBL" id="JACHJC010000001">
    <property type="protein sequence ID" value="MBB5113242.1"/>
    <property type="molecule type" value="Genomic_DNA"/>
</dbReference>
<dbReference type="Pfam" id="PF13469">
    <property type="entry name" value="Sulfotransfer_3"/>
    <property type="match status" value="1"/>
</dbReference>
<dbReference type="Proteomes" id="UP000618986">
    <property type="component" value="Unassembled WGS sequence"/>
</dbReference>
<evidence type="ECO:0008006" key="3">
    <source>
        <dbReference type="Google" id="ProtNLM"/>
    </source>
</evidence>
<keyword evidence="2" id="KW-1185">Reference proteome</keyword>
<comment type="caution">
    <text evidence="1">The sequence shown here is derived from an EMBL/GenBank/DDBJ whole genome shotgun (WGS) entry which is preliminary data.</text>
</comment>
<protein>
    <recommendedName>
        <fullName evidence="3">Sulfotransferase family protein</fullName>
    </recommendedName>
</protein>
<evidence type="ECO:0000313" key="2">
    <source>
        <dbReference type="Proteomes" id="UP000618986"/>
    </source>
</evidence>
<sequence>MSISDTTRPGDVSLDLDDLVGRAREMAGGHDEQRLRFLPALERLLTAVEGEAGLDPVGRLVLHQFVVGQLVMQIETGRLVQAHPEIERLPVENLLVITGMPRTGTTALHNLLAEHPGLRAPRLWEMLAPPASTDPVRHPQLIRAAESYVEHYYTAAPALRDLHPLDAMRPDECHRLTAATFTSPVFAQRYEVPGYLAWLDGQDLREVYEYHQTLLRCMLWRRPGTHVVLKCPSHLWHLDALSAVYPQARIVRLHRDPTAGLPSACNLTAVVRGANGARVDRHAVGDQWLAYAWLGLSGLRRGDRYGSDTPTLDVRQRDLRTDPLGVTAQVCDFAGLPMSAEAGARMARHLGEQAPEPTGGPGYSLADFGLDRDQIDRQFSDYRAEFGV</sequence>
<evidence type="ECO:0000313" key="1">
    <source>
        <dbReference type="EMBL" id="MBB5113242.1"/>
    </source>
</evidence>
<organism evidence="1 2">
    <name type="scientific">Micromonospora echinospora</name>
    <name type="common">Micromonospora purpurea</name>
    <dbReference type="NCBI Taxonomy" id="1877"/>
    <lineage>
        <taxon>Bacteria</taxon>
        <taxon>Bacillati</taxon>
        <taxon>Actinomycetota</taxon>
        <taxon>Actinomycetes</taxon>
        <taxon>Micromonosporales</taxon>
        <taxon>Micromonosporaceae</taxon>
        <taxon>Micromonospora</taxon>
    </lineage>
</organism>
<gene>
    <name evidence="1" type="ORF">FHU28_003081</name>
</gene>
<dbReference type="PANTHER" id="PTHR36451">
    <property type="entry name" value="PAPS-DEPENDENT SULFOTRANSFERASE STF3"/>
    <property type="match status" value="1"/>
</dbReference>